<dbReference type="SUPFAM" id="SSF56801">
    <property type="entry name" value="Acetyl-CoA synthetase-like"/>
    <property type="match status" value="1"/>
</dbReference>
<proteinExistence type="predicted"/>
<dbReference type="RefSeq" id="WP_137627274.1">
    <property type="nucleotide sequence ID" value="NZ_BJDJ01000001.1"/>
</dbReference>
<sequence length="208" mass="22502">MSELTNQITTQLQLHSQEALIKNRAQGIWYTGADLLEDIALCKASLQQQSVTAGQNMLISVDNTAVLPVLLLASWQLGINVTLIQPSTKLTPALAERYTAMVYATAPTQSLAAQLNPQEMSLLTLILNTAPNFAYFVHDLAPSLTQTPEANLQVTPTTAACSQQELLDRAQQLTPPATITNLYDLEHGILPLLANLLDPTPFALAWAG</sequence>
<keyword evidence="2" id="KW-1185">Reference proteome</keyword>
<dbReference type="Gene3D" id="3.40.50.12780">
    <property type="entry name" value="N-terminal domain of ligase-like"/>
    <property type="match status" value="1"/>
</dbReference>
<organism evidence="1 2">
    <name type="scientific">Lactiplantibacillus daowaiensis</name>
    <dbReference type="NCBI Taxonomy" id="2559918"/>
    <lineage>
        <taxon>Bacteria</taxon>
        <taxon>Bacillati</taxon>
        <taxon>Bacillota</taxon>
        <taxon>Bacilli</taxon>
        <taxon>Lactobacillales</taxon>
        <taxon>Lactobacillaceae</taxon>
        <taxon>Lactiplantibacillus</taxon>
    </lineage>
</organism>
<dbReference type="InterPro" id="IPR042099">
    <property type="entry name" value="ANL_N_sf"/>
</dbReference>
<evidence type="ECO:0000313" key="2">
    <source>
        <dbReference type="Proteomes" id="UP001596282"/>
    </source>
</evidence>
<comment type="caution">
    <text evidence="1">The sequence shown here is derived from an EMBL/GenBank/DDBJ whole genome shotgun (WGS) entry which is preliminary data.</text>
</comment>
<evidence type="ECO:0000313" key="1">
    <source>
        <dbReference type="EMBL" id="MFC6182486.1"/>
    </source>
</evidence>
<name>A0ABW1S437_9LACO</name>
<gene>
    <name evidence="1" type="ORF">ACFP5Y_14705</name>
</gene>
<accession>A0ABW1S437</accession>
<protein>
    <submittedName>
        <fullName evidence="1">Uncharacterized protein</fullName>
    </submittedName>
</protein>
<reference evidence="2" key="1">
    <citation type="journal article" date="2019" name="Int. J. Syst. Evol. Microbiol.">
        <title>The Global Catalogue of Microorganisms (GCM) 10K type strain sequencing project: providing services to taxonomists for standard genome sequencing and annotation.</title>
        <authorList>
            <consortium name="The Broad Institute Genomics Platform"/>
            <consortium name="The Broad Institute Genome Sequencing Center for Infectious Disease"/>
            <person name="Wu L."/>
            <person name="Ma J."/>
        </authorList>
    </citation>
    <scope>NUCLEOTIDE SEQUENCE [LARGE SCALE GENOMIC DNA]</scope>
    <source>
        <strain evidence="2">CCM 8933</strain>
    </source>
</reference>
<dbReference type="EMBL" id="JBHSSC010000045">
    <property type="protein sequence ID" value="MFC6182486.1"/>
    <property type="molecule type" value="Genomic_DNA"/>
</dbReference>
<dbReference type="Proteomes" id="UP001596282">
    <property type="component" value="Unassembled WGS sequence"/>
</dbReference>